<feature type="active site" description="Nucleophile" evidence="2">
    <location>
        <position position="115"/>
    </location>
</feature>
<dbReference type="PROSITE" id="PS00572">
    <property type="entry name" value="GLYCOSYL_HYDROL_F1_1"/>
    <property type="match status" value="1"/>
</dbReference>
<sequence>MDPLTRGDYPKSMRSLLKSRLPKFTKEQSRLLTNSSDFIGINYYTARYVSDAPELRNLRHNYMTDVLANFSFVRDGKTIGLNVASDWLYAYPRGLRDLLLYTKEKYNNPVIYITENGISDYDDPSLSLEESLLDIYRIDYHYRHLYYLQEAIKNGVNVKGYFVWSLLDNFEWPFGYTIRFGMNFVDYRNGLKRYPKLSALWFKDFLNIEVKLQDSL</sequence>
<proteinExistence type="inferred from homology"/>
<dbReference type="OrthoDB" id="65569at2759"/>
<dbReference type="Gene3D" id="3.20.20.80">
    <property type="entry name" value="Glycosidases"/>
    <property type="match status" value="1"/>
</dbReference>
<dbReference type="InterPro" id="IPR001360">
    <property type="entry name" value="Glyco_hydro_1"/>
</dbReference>
<dbReference type="SUPFAM" id="SSF51445">
    <property type="entry name" value="(Trans)glycosidases"/>
    <property type="match status" value="1"/>
</dbReference>
<dbReference type="Pfam" id="PF00232">
    <property type="entry name" value="Glyco_hydro_1"/>
    <property type="match status" value="1"/>
</dbReference>
<dbReference type="GO" id="GO:0008422">
    <property type="term" value="F:beta-glucosidase activity"/>
    <property type="evidence" value="ECO:0007669"/>
    <property type="project" value="TreeGrafter"/>
</dbReference>
<dbReference type="PANTHER" id="PTHR10353:SF273">
    <property type="entry name" value="GLYCOSIDE HYDROLASE FAMILY 1 PROTEIN"/>
    <property type="match status" value="1"/>
</dbReference>
<evidence type="ECO:0008006" key="6">
    <source>
        <dbReference type="Google" id="ProtNLM"/>
    </source>
</evidence>
<evidence type="ECO:0000256" key="3">
    <source>
        <dbReference type="RuleBase" id="RU003690"/>
    </source>
</evidence>
<evidence type="ECO:0000256" key="1">
    <source>
        <dbReference type="ARBA" id="ARBA00010838"/>
    </source>
</evidence>
<dbReference type="STRING" id="3885.V7AGH4"/>
<comment type="similarity">
    <text evidence="1 3">Belongs to the glycosyl hydrolase 1 family.</text>
</comment>
<dbReference type="InterPro" id="IPR017853">
    <property type="entry name" value="GH"/>
</dbReference>
<dbReference type="PRINTS" id="PR00131">
    <property type="entry name" value="GLHYDRLASE1"/>
</dbReference>
<dbReference type="PANTHER" id="PTHR10353">
    <property type="entry name" value="GLYCOSYL HYDROLASE"/>
    <property type="match status" value="1"/>
</dbReference>
<dbReference type="InterPro" id="IPR018120">
    <property type="entry name" value="Glyco_hydro_1_AS"/>
</dbReference>
<reference evidence="5" key="1">
    <citation type="journal article" date="2014" name="Nat. Genet.">
        <title>A reference genome for common bean and genome-wide analysis of dual domestications.</title>
        <authorList>
            <person name="Schmutz J."/>
            <person name="McClean P.E."/>
            <person name="Mamidi S."/>
            <person name="Wu G.A."/>
            <person name="Cannon S.B."/>
            <person name="Grimwood J."/>
            <person name="Jenkins J."/>
            <person name="Shu S."/>
            <person name="Song Q."/>
            <person name="Chavarro C."/>
            <person name="Torres-Torres M."/>
            <person name="Geffroy V."/>
            <person name="Moghaddam S.M."/>
            <person name="Gao D."/>
            <person name="Abernathy B."/>
            <person name="Barry K."/>
            <person name="Blair M."/>
            <person name="Brick M.A."/>
            <person name="Chovatia M."/>
            <person name="Gepts P."/>
            <person name="Goodstein D.M."/>
            <person name="Gonzales M."/>
            <person name="Hellsten U."/>
            <person name="Hyten D.L."/>
            <person name="Jia G."/>
            <person name="Kelly J.D."/>
            <person name="Kudrna D."/>
            <person name="Lee R."/>
            <person name="Richard M.M."/>
            <person name="Miklas P.N."/>
            <person name="Osorno J.M."/>
            <person name="Rodrigues J."/>
            <person name="Thareau V."/>
            <person name="Urrea C.A."/>
            <person name="Wang M."/>
            <person name="Yu Y."/>
            <person name="Zhang M."/>
            <person name="Wing R.A."/>
            <person name="Cregan P.B."/>
            <person name="Rokhsar D.S."/>
            <person name="Jackson S.A."/>
        </authorList>
    </citation>
    <scope>NUCLEOTIDE SEQUENCE [LARGE SCALE GENOMIC DNA]</scope>
    <source>
        <strain evidence="5">cv. G19833</strain>
    </source>
</reference>
<evidence type="ECO:0000256" key="2">
    <source>
        <dbReference type="PROSITE-ProRule" id="PRU10055"/>
    </source>
</evidence>
<evidence type="ECO:0000313" key="5">
    <source>
        <dbReference type="Proteomes" id="UP000000226"/>
    </source>
</evidence>
<dbReference type="EMBL" id="CM002298">
    <property type="protein sequence ID" value="ESW03963.1"/>
    <property type="molecule type" value="Genomic_DNA"/>
</dbReference>
<accession>V7AGH4</accession>
<dbReference type="AlphaFoldDB" id="V7AGH4"/>
<name>V7AGH4_PHAVU</name>
<evidence type="ECO:0000313" key="4">
    <source>
        <dbReference type="EMBL" id="ESW03963.1"/>
    </source>
</evidence>
<keyword evidence="5" id="KW-1185">Reference proteome</keyword>
<protein>
    <recommendedName>
        <fullName evidence="6">Beta-glucosidase</fullName>
    </recommendedName>
</protein>
<dbReference type="Gramene" id="ESW03963">
    <property type="protein sequence ID" value="ESW03963"/>
    <property type="gene ID" value="PHAVU_011G055700g"/>
</dbReference>
<gene>
    <name evidence="4" type="ORF">PHAVU_011G055700g</name>
</gene>
<organism evidence="4 5">
    <name type="scientific">Phaseolus vulgaris</name>
    <name type="common">Kidney bean</name>
    <name type="synonym">French bean</name>
    <dbReference type="NCBI Taxonomy" id="3885"/>
    <lineage>
        <taxon>Eukaryota</taxon>
        <taxon>Viridiplantae</taxon>
        <taxon>Streptophyta</taxon>
        <taxon>Embryophyta</taxon>
        <taxon>Tracheophyta</taxon>
        <taxon>Spermatophyta</taxon>
        <taxon>Magnoliopsida</taxon>
        <taxon>eudicotyledons</taxon>
        <taxon>Gunneridae</taxon>
        <taxon>Pentapetalae</taxon>
        <taxon>rosids</taxon>
        <taxon>fabids</taxon>
        <taxon>Fabales</taxon>
        <taxon>Fabaceae</taxon>
        <taxon>Papilionoideae</taxon>
        <taxon>50 kb inversion clade</taxon>
        <taxon>NPAAA clade</taxon>
        <taxon>indigoferoid/millettioid clade</taxon>
        <taxon>Phaseoleae</taxon>
        <taxon>Phaseolus</taxon>
    </lineage>
</organism>
<dbReference type="Proteomes" id="UP000000226">
    <property type="component" value="Chromosome 11"/>
</dbReference>
<dbReference type="GO" id="GO:0005975">
    <property type="term" value="P:carbohydrate metabolic process"/>
    <property type="evidence" value="ECO:0007669"/>
    <property type="project" value="InterPro"/>
</dbReference>